<dbReference type="RefSeq" id="WP_147128882.1">
    <property type="nucleotide sequence ID" value="NZ_BJXA01000004.1"/>
</dbReference>
<proteinExistence type="predicted"/>
<dbReference type="OrthoDB" id="9994815at2"/>
<sequence length="143" mass="15261">MLNSHRDPAGDATRTGDTGDRSVTSSARDDTADSVRTDVPSGPVLPVSFPVSAGPIGARPATAGLIRRTLRLDIPVAVAGVMTTATFAELVGSGWPDDVEHRTLACCALVFALRTGWRTARALWRRCGPEEIQVSVRFRPPRP</sequence>
<dbReference type="EMBL" id="BJXA01000004">
    <property type="protein sequence ID" value="GEM36636.1"/>
    <property type="molecule type" value="Genomic_DNA"/>
</dbReference>
<evidence type="ECO:0000313" key="2">
    <source>
        <dbReference type="EMBL" id="GEM36636.1"/>
    </source>
</evidence>
<reference evidence="2 3" key="1">
    <citation type="submission" date="2019-07" db="EMBL/GenBank/DDBJ databases">
        <title>Whole genome shotgun sequence of Nocardia ninae NBRC 108245.</title>
        <authorList>
            <person name="Hosoyama A."/>
            <person name="Uohara A."/>
            <person name="Ohji S."/>
            <person name="Ichikawa N."/>
        </authorList>
    </citation>
    <scope>NUCLEOTIDE SEQUENCE [LARGE SCALE GENOMIC DNA]</scope>
    <source>
        <strain evidence="2 3">NBRC 108245</strain>
    </source>
</reference>
<evidence type="ECO:0000313" key="3">
    <source>
        <dbReference type="Proteomes" id="UP000321424"/>
    </source>
</evidence>
<gene>
    <name evidence="2" type="ORF">NN4_11550</name>
</gene>
<comment type="caution">
    <text evidence="2">The sequence shown here is derived from an EMBL/GenBank/DDBJ whole genome shotgun (WGS) entry which is preliminary data.</text>
</comment>
<organism evidence="2 3">
    <name type="scientific">Nocardia ninae NBRC 108245</name>
    <dbReference type="NCBI Taxonomy" id="1210091"/>
    <lineage>
        <taxon>Bacteria</taxon>
        <taxon>Bacillati</taxon>
        <taxon>Actinomycetota</taxon>
        <taxon>Actinomycetes</taxon>
        <taxon>Mycobacteriales</taxon>
        <taxon>Nocardiaceae</taxon>
        <taxon>Nocardia</taxon>
    </lineage>
</organism>
<dbReference type="AlphaFoldDB" id="A0A511MA69"/>
<feature type="compositionally biased region" description="Basic and acidic residues" evidence="1">
    <location>
        <begin position="27"/>
        <end position="36"/>
    </location>
</feature>
<name>A0A511MA69_9NOCA</name>
<keyword evidence="3" id="KW-1185">Reference proteome</keyword>
<feature type="region of interest" description="Disordered" evidence="1">
    <location>
        <begin position="1"/>
        <end position="52"/>
    </location>
</feature>
<dbReference type="Proteomes" id="UP000321424">
    <property type="component" value="Unassembled WGS sequence"/>
</dbReference>
<protein>
    <submittedName>
        <fullName evidence="2">Uncharacterized protein</fullName>
    </submittedName>
</protein>
<evidence type="ECO:0000256" key="1">
    <source>
        <dbReference type="SAM" id="MobiDB-lite"/>
    </source>
</evidence>
<accession>A0A511MA69</accession>